<feature type="non-terminal residue" evidence="2">
    <location>
        <position position="1"/>
    </location>
</feature>
<dbReference type="Proteomes" id="UP001190700">
    <property type="component" value="Unassembled WGS sequence"/>
</dbReference>
<accession>A0AAE0BPJ9</accession>
<evidence type="ECO:0000256" key="1">
    <source>
        <dbReference type="SAM" id="MobiDB-lite"/>
    </source>
</evidence>
<organism evidence="2 3">
    <name type="scientific">Cymbomonas tetramitiformis</name>
    <dbReference type="NCBI Taxonomy" id="36881"/>
    <lineage>
        <taxon>Eukaryota</taxon>
        <taxon>Viridiplantae</taxon>
        <taxon>Chlorophyta</taxon>
        <taxon>Pyramimonadophyceae</taxon>
        <taxon>Pyramimonadales</taxon>
        <taxon>Pyramimonadaceae</taxon>
        <taxon>Cymbomonas</taxon>
    </lineage>
</organism>
<evidence type="ECO:0000313" key="2">
    <source>
        <dbReference type="EMBL" id="KAK3239524.1"/>
    </source>
</evidence>
<gene>
    <name evidence="2" type="ORF">CYMTET_50554</name>
</gene>
<keyword evidence="3" id="KW-1185">Reference proteome</keyword>
<name>A0AAE0BPJ9_9CHLO</name>
<comment type="caution">
    <text evidence="2">The sequence shown here is derived from an EMBL/GenBank/DDBJ whole genome shotgun (WGS) entry which is preliminary data.</text>
</comment>
<dbReference type="AlphaFoldDB" id="A0AAE0BPJ9"/>
<sequence>DGAGSNKPIAADEDLYWLESALGLTHHAGKHDDDDDDDWGLEPAPMSRAPSPMPPIAALHDSQSQLFGVPCVFSVPPEDGFPLPSSCSFPSALISQPPASQAQELFVSPLPLLRLAHPSLPPSDPRPGIDLPILSNLPLTAPFRPNCLRLFGDNLDGFEDGTEEAKEERGVQLIDQLLAKAAVQPALLDQRSSPKKRGDPAAWQSAQTVVDLAVGLAGQLKYLPTVQSKALLHGYMRSLKHQPGRVLEAPKPLDPMDATAALVYDPQRRRRLIFRLRVPALTSLLADRD</sequence>
<evidence type="ECO:0000313" key="3">
    <source>
        <dbReference type="Proteomes" id="UP001190700"/>
    </source>
</evidence>
<dbReference type="EMBL" id="LGRX02033887">
    <property type="protein sequence ID" value="KAK3239524.1"/>
    <property type="molecule type" value="Genomic_DNA"/>
</dbReference>
<reference evidence="2 3" key="1">
    <citation type="journal article" date="2015" name="Genome Biol. Evol.">
        <title>Comparative Genomics of a Bacterivorous Green Alga Reveals Evolutionary Causalities and Consequences of Phago-Mixotrophic Mode of Nutrition.</title>
        <authorList>
            <person name="Burns J.A."/>
            <person name="Paasch A."/>
            <person name="Narechania A."/>
            <person name="Kim E."/>
        </authorList>
    </citation>
    <scope>NUCLEOTIDE SEQUENCE [LARGE SCALE GENOMIC DNA]</scope>
    <source>
        <strain evidence="2 3">PLY_AMNH</strain>
    </source>
</reference>
<protein>
    <submittedName>
        <fullName evidence="2">Uncharacterized protein</fullName>
    </submittedName>
</protein>
<proteinExistence type="predicted"/>
<feature type="region of interest" description="Disordered" evidence="1">
    <location>
        <begin position="26"/>
        <end position="58"/>
    </location>
</feature>